<dbReference type="GO" id="GO:0016020">
    <property type="term" value="C:membrane"/>
    <property type="evidence" value="ECO:0007669"/>
    <property type="project" value="InterPro"/>
</dbReference>
<comment type="function">
    <text evidence="3">Cytochrome c oxidase is the component of the respiratory chain that catalyzes the reduction of oxygen to water. Subunits 1-3 form the functional core of the enzyme complex. CO I is the catalytic subunit of the enzyme. Electrons originating in cytochrome c are transferred via the copper A center of subunit 2 and heme A of subunit 1 to the bimetallic center formed by heme A3 and copper B.</text>
</comment>
<sequence length="112" mass="13125">MTLQLPHNTPPNHKPGHVATYTTHPQVWKWYHYFTFNIDHKVIGIQYLVTSFAFYLIGGLMAVALRTELLTPDSDFLDPNLYNAFLTNHGTIMILDWLFRCRDNIELVDDWC</sequence>
<feature type="transmembrane region" description="Helical" evidence="4">
    <location>
        <begin position="45"/>
        <end position="65"/>
    </location>
</feature>
<dbReference type="InterPro" id="IPR023616">
    <property type="entry name" value="Cyt_c_oxase-like_su1_dom"/>
</dbReference>
<dbReference type="GO" id="GO:0004129">
    <property type="term" value="F:cytochrome-c oxidase activity"/>
    <property type="evidence" value="ECO:0007669"/>
    <property type="project" value="InterPro"/>
</dbReference>
<dbReference type="PANTHER" id="PTHR10422">
    <property type="entry name" value="CYTOCHROME C OXIDASE SUBUNIT 1"/>
    <property type="match status" value="1"/>
</dbReference>
<dbReference type="InterPro" id="IPR000883">
    <property type="entry name" value="Cyt_C_Oxase_1"/>
</dbReference>
<accession>A0A2A2TBA6</accession>
<evidence type="ECO:0000256" key="3">
    <source>
        <dbReference type="ARBA" id="ARBA00025218"/>
    </source>
</evidence>
<dbReference type="InterPro" id="IPR036927">
    <property type="entry name" value="Cyt_c_oxase-like_su1_sf"/>
</dbReference>
<proteinExistence type="predicted"/>
<keyword evidence="1" id="KW-0813">Transport</keyword>
<dbReference type="GO" id="GO:0015990">
    <property type="term" value="P:electron transport coupled proton transport"/>
    <property type="evidence" value="ECO:0007669"/>
    <property type="project" value="TreeGrafter"/>
</dbReference>
<dbReference type="EMBL" id="NTFS01000504">
    <property type="protein sequence ID" value="PAX50985.1"/>
    <property type="molecule type" value="Genomic_DNA"/>
</dbReference>
<keyword evidence="4" id="KW-0472">Membrane</keyword>
<evidence type="ECO:0000256" key="4">
    <source>
        <dbReference type="SAM" id="Phobius"/>
    </source>
</evidence>
<dbReference type="PANTHER" id="PTHR10422:SF18">
    <property type="entry name" value="CYTOCHROME C OXIDASE SUBUNIT 1"/>
    <property type="match status" value="1"/>
</dbReference>
<name>A0A2A2TBA6_9CYAN</name>
<dbReference type="GO" id="GO:0022904">
    <property type="term" value="P:respiratory electron transport chain"/>
    <property type="evidence" value="ECO:0007669"/>
    <property type="project" value="TreeGrafter"/>
</dbReference>
<keyword evidence="7" id="KW-1185">Reference proteome</keyword>
<dbReference type="Pfam" id="PF00115">
    <property type="entry name" value="COX1"/>
    <property type="match status" value="1"/>
</dbReference>
<dbReference type="Proteomes" id="UP000218238">
    <property type="component" value="Unassembled WGS sequence"/>
</dbReference>
<comment type="caution">
    <text evidence="6">The sequence shown here is derived from an EMBL/GenBank/DDBJ whole genome shotgun (WGS) entry which is preliminary data.</text>
</comment>
<keyword evidence="4" id="KW-0812">Transmembrane</keyword>
<dbReference type="SUPFAM" id="SSF81442">
    <property type="entry name" value="Cytochrome c oxidase subunit I-like"/>
    <property type="match status" value="1"/>
</dbReference>
<reference evidence="6 7" key="1">
    <citation type="submission" date="2017-08" db="EMBL/GenBank/DDBJ databases">
        <title>Draft genome sequence of filamentous cyanobacterium Calothrix elsteri CCALA 953.</title>
        <authorList>
            <person name="Gagunashvili A.N."/>
            <person name="Elster J."/>
            <person name="Andresson O.S."/>
        </authorList>
    </citation>
    <scope>NUCLEOTIDE SEQUENCE [LARGE SCALE GENOMIC DNA]</scope>
    <source>
        <strain evidence="6 7">CCALA 953</strain>
    </source>
</reference>
<evidence type="ECO:0000313" key="7">
    <source>
        <dbReference type="Proteomes" id="UP000218238"/>
    </source>
</evidence>
<organism evidence="6 7">
    <name type="scientific">Brunnivagina elsteri CCALA 953</name>
    <dbReference type="NCBI Taxonomy" id="987040"/>
    <lineage>
        <taxon>Bacteria</taxon>
        <taxon>Bacillati</taxon>
        <taxon>Cyanobacteriota</taxon>
        <taxon>Cyanophyceae</taxon>
        <taxon>Nostocales</taxon>
        <taxon>Calotrichaceae</taxon>
        <taxon>Brunnivagina</taxon>
    </lineage>
</organism>
<evidence type="ECO:0000259" key="5">
    <source>
        <dbReference type="PROSITE" id="PS50855"/>
    </source>
</evidence>
<dbReference type="GO" id="GO:0020037">
    <property type="term" value="F:heme binding"/>
    <property type="evidence" value="ECO:0007669"/>
    <property type="project" value="InterPro"/>
</dbReference>
<keyword evidence="2" id="KW-0249">Electron transport</keyword>
<dbReference type="GO" id="GO:0009060">
    <property type="term" value="P:aerobic respiration"/>
    <property type="evidence" value="ECO:0007669"/>
    <property type="project" value="InterPro"/>
</dbReference>
<dbReference type="AlphaFoldDB" id="A0A2A2TBA6"/>
<evidence type="ECO:0000256" key="1">
    <source>
        <dbReference type="ARBA" id="ARBA00022660"/>
    </source>
</evidence>
<dbReference type="OrthoDB" id="5197932at2"/>
<evidence type="ECO:0000256" key="2">
    <source>
        <dbReference type="ARBA" id="ARBA00022982"/>
    </source>
</evidence>
<evidence type="ECO:0000313" key="6">
    <source>
        <dbReference type="EMBL" id="PAX50985.1"/>
    </source>
</evidence>
<keyword evidence="1" id="KW-0679">Respiratory chain</keyword>
<gene>
    <name evidence="6" type="ORF">CK510_27255</name>
</gene>
<dbReference type="PROSITE" id="PS50855">
    <property type="entry name" value="COX1"/>
    <property type="match status" value="1"/>
</dbReference>
<feature type="domain" description="Cytochrome oxidase subunit I profile" evidence="5">
    <location>
        <begin position="24"/>
        <end position="95"/>
    </location>
</feature>
<dbReference type="Gene3D" id="1.20.210.10">
    <property type="entry name" value="Cytochrome c oxidase-like, subunit I domain"/>
    <property type="match status" value="1"/>
</dbReference>
<protein>
    <recommendedName>
        <fullName evidence="5">Cytochrome oxidase subunit I profile domain-containing protein</fullName>
    </recommendedName>
</protein>
<keyword evidence="4" id="KW-1133">Transmembrane helix</keyword>